<evidence type="ECO:0000256" key="1">
    <source>
        <dbReference type="ARBA" id="ARBA00022737"/>
    </source>
</evidence>
<comment type="caution">
    <text evidence="4">The sequence shown here is derived from an EMBL/GenBank/DDBJ whole genome shotgun (WGS) entry which is preliminary data.</text>
</comment>
<dbReference type="VEuPathDB" id="TriTrypDB:TCSYLVIO_007647"/>
<dbReference type="OrthoDB" id="2218971at2759"/>
<protein>
    <submittedName>
        <fullName evidence="4">Putative mitochondrial import receptor subunit</fullName>
    </submittedName>
</protein>
<sequence length="403" mass="44690">MLHTVEKRLVTVPVDGELVSQEVYVDASTELDIDPQTGVFRTRAETEELIKEVYRIARDALPKELERYNNWMRSGSRSDVSHTPLQHSPLNVVRSGTAASVPQKTEKAEEYRARGNDAMKQGNLRKAVRCYSEALKYEPSSSTLWSNRAAAMIQLDRGDDALSDAKRAISLDPMNVKAYYRKASALYLLGARTAAACCVKESVKRFGTNAAWESLGDRIGSMARAVLVDHRWICNDDVEEGEELCALKPIKLPCADPSEVLHLWAKAGVPSAILAEEAAYYAARGSEPLVEPYHGVMEAQKVYDMCTDADSEFSLMSRSADILRWSCLLLGFADTRIPMGRGPWLETIFGDGFIFLGASLFSSPTHEANVSLCFDQASHDLRVVARRKIGRYETLSSLSALCH</sequence>
<dbReference type="VEuPathDB" id="TriTrypDB:C4B63_23g146"/>
<dbReference type="Pfam" id="PF07719">
    <property type="entry name" value="TPR_2"/>
    <property type="match status" value="1"/>
</dbReference>
<dbReference type="VEuPathDB" id="TriTrypDB:TcYC6_0110060"/>
<feature type="repeat" description="TPR" evidence="3">
    <location>
        <begin position="142"/>
        <end position="175"/>
    </location>
</feature>
<evidence type="ECO:0000313" key="4">
    <source>
        <dbReference type="EMBL" id="PWU90675.1"/>
    </source>
</evidence>
<dbReference type="EMBL" id="PRFC01000357">
    <property type="protein sequence ID" value="PWU90675.1"/>
    <property type="molecule type" value="Genomic_DNA"/>
</dbReference>
<dbReference type="VEuPathDB" id="TriTrypDB:TcG_06315"/>
<dbReference type="SUPFAM" id="SSF48452">
    <property type="entry name" value="TPR-like"/>
    <property type="match status" value="1"/>
</dbReference>
<proteinExistence type="predicted"/>
<dbReference type="InterPro" id="IPR011990">
    <property type="entry name" value="TPR-like_helical_dom_sf"/>
</dbReference>
<keyword evidence="2 3" id="KW-0802">TPR repeat</keyword>
<evidence type="ECO:0000313" key="5">
    <source>
        <dbReference type="Proteomes" id="UP000246078"/>
    </source>
</evidence>
<dbReference type="Gene3D" id="1.25.40.10">
    <property type="entry name" value="Tetratricopeptide repeat domain"/>
    <property type="match status" value="1"/>
</dbReference>
<feature type="repeat" description="TPR" evidence="3">
    <location>
        <begin position="108"/>
        <end position="141"/>
    </location>
</feature>
<dbReference type="VEuPathDB" id="TriTrypDB:ECC02_001711"/>
<dbReference type="VEuPathDB" id="TriTrypDB:BCY84_15169"/>
<organism evidence="4 5">
    <name type="scientific">Trypanosoma cruzi</name>
    <dbReference type="NCBI Taxonomy" id="5693"/>
    <lineage>
        <taxon>Eukaryota</taxon>
        <taxon>Discoba</taxon>
        <taxon>Euglenozoa</taxon>
        <taxon>Kinetoplastea</taxon>
        <taxon>Metakinetoplastina</taxon>
        <taxon>Trypanosomatida</taxon>
        <taxon>Trypanosomatidae</taxon>
        <taxon>Trypanosoma</taxon>
        <taxon>Schizotrypanum</taxon>
    </lineage>
</organism>
<dbReference type="Pfam" id="PF13432">
    <property type="entry name" value="TPR_16"/>
    <property type="match status" value="1"/>
</dbReference>
<dbReference type="AlphaFoldDB" id="A0A2V2V2B6"/>
<dbReference type="Proteomes" id="UP000246078">
    <property type="component" value="Unassembled WGS sequence"/>
</dbReference>
<dbReference type="PANTHER" id="PTHR22904:SF523">
    <property type="entry name" value="STRESS-INDUCED-PHOSPHOPROTEIN 1"/>
    <property type="match status" value="1"/>
</dbReference>
<keyword evidence="4" id="KW-0675">Receptor</keyword>
<dbReference type="SMR" id="A0A2V2V2B6"/>
<reference evidence="4 5" key="1">
    <citation type="journal article" date="2018" name="Microb. Genom.">
        <title>Expanding an expanded genome: long-read sequencing of Trypanosoma cruzi.</title>
        <authorList>
            <person name="Berna L."/>
            <person name="Rodriguez M."/>
            <person name="Chiribao M.L."/>
            <person name="Parodi-Talice A."/>
            <person name="Pita S."/>
            <person name="Rijo G."/>
            <person name="Alvarez-Valin F."/>
            <person name="Robello C."/>
        </authorList>
    </citation>
    <scope>NUCLEOTIDE SEQUENCE [LARGE SCALE GENOMIC DNA]</scope>
    <source>
        <strain evidence="4 5">TCC</strain>
    </source>
</reference>
<dbReference type="InterPro" id="IPR013105">
    <property type="entry name" value="TPR_2"/>
</dbReference>
<dbReference type="SMART" id="SM00028">
    <property type="entry name" value="TPR"/>
    <property type="match status" value="3"/>
</dbReference>
<dbReference type="PANTHER" id="PTHR22904">
    <property type="entry name" value="TPR REPEAT CONTAINING PROTEIN"/>
    <property type="match status" value="1"/>
</dbReference>
<gene>
    <name evidence="4" type="ORF">C3747_357g22</name>
</gene>
<evidence type="ECO:0000256" key="2">
    <source>
        <dbReference type="ARBA" id="ARBA00022803"/>
    </source>
</evidence>
<evidence type="ECO:0000256" key="3">
    <source>
        <dbReference type="PROSITE-ProRule" id="PRU00339"/>
    </source>
</evidence>
<dbReference type="VEuPathDB" id="TriTrypDB:TCDM_07794"/>
<dbReference type="VEuPathDB" id="TriTrypDB:TcBrA4_0129280"/>
<keyword evidence="1" id="KW-0677">Repeat</keyword>
<dbReference type="PROSITE" id="PS50005">
    <property type="entry name" value="TPR"/>
    <property type="match status" value="2"/>
</dbReference>
<name>A0A2V2V2B6_TRYCR</name>
<dbReference type="VEuPathDB" id="TriTrypDB:Tc_MARK_3135"/>
<accession>A0A2V2V2B6</accession>
<dbReference type="VEuPathDB" id="TriTrypDB:C3747_357g22"/>
<dbReference type="OMA" id="HRWICND"/>
<dbReference type="VEuPathDB" id="TriTrypDB:TcCL_ESM09802"/>
<dbReference type="VEuPathDB" id="TriTrypDB:TcCLB.509381.10"/>
<dbReference type="InterPro" id="IPR019734">
    <property type="entry name" value="TPR_rpt"/>
</dbReference>
<dbReference type="GO" id="GO:0051879">
    <property type="term" value="F:Hsp90 protein binding"/>
    <property type="evidence" value="ECO:0007669"/>
    <property type="project" value="TreeGrafter"/>
</dbReference>